<proteinExistence type="predicted"/>
<gene>
    <name evidence="1" type="ORF">Tci_848698</name>
</gene>
<dbReference type="EMBL" id="BKCJ011057725">
    <property type="protein sequence ID" value="GFC76728.1"/>
    <property type="molecule type" value="Genomic_DNA"/>
</dbReference>
<evidence type="ECO:0008006" key="2">
    <source>
        <dbReference type="Google" id="ProtNLM"/>
    </source>
</evidence>
<organism evidence="1">
    <name type="scientific">Tanacetum cinerariifolium</name>
    <name type="common">Dalmatian daisy</name>
    <name type="synonym">Chrysanthemum cinerariifolium</name>
    <dbReference type="NCBI Taxonomy" id="118510"/>
    <lineage>
        <taxon>Eukaryota</taxon>
        <taxon>Viridiplantae</taxon>
        <taxon>Streptophyta</taxon>
        <taxon>Embryophyta</taxon>
        <taxon>Tracheophyta</taxon>
        <taxon>Spermatophyta</taxon>
        <taxon>Magnoliopsida</taxon>
        <taxon>eudicotyledons</taxon>
        <taxon>Gunneridae</taxon>
        <taxon>Pentapetalae</taxon>
        <taxon>asterids</taxon>
        <taxon>campanulids</taxon>
        <taxon>Asterales</taxon>
        <taxon>Asteraceae</taxon>
        <taxon>Asteroideae</taxon>
        <taxon>Anthemideae</taxon>
        <taxon>Anthemidinae</taxon>
        <taxon>Tanacetum</taxon>
    </lineage>
</organism>
<comment type="caution">
    <text evidence="1">The sequence shown here is derived from an EMBL/GenBank/DDBJ whole genome shotgun (WGS) entry which is preliminary data.</text>
</comment>
<sequence>RILKEDPAAQQQLAGLRLIAQHLQQRQEVEVVAEIIDTSALGVSHHQRKGIQQLMDLCRQQMVQKVLVPNFAHLTTMRIDLDVRSEREEHRERILEGLEEAKRQGKRIGRPLGSTEDRKAYLKKHASVVRQLRQGLSVRKTAKLCNVAAKTVSRVKALL</sequence>
<feature type="non-terminal residue" evidence="1">
    <location>
        <position position="1"/>
    </location>
</feature>
<name>A0A699QTW8_TANCI</name>
<protein>
    <recommendedName>
        <fullName evidence="2">Resolvase/invertase-type recombinase catalytic domain-containing protein</fullName>
    </recommendedName>
</protein>
<accession>A0A699QTW8</accession>
<evidence type="ECO:0000313" key="1">
    <source>
        <dbReference type="EMBL" id="GFC76728.1"/>
    </source>
</evidence>
<dbReference type="AlphaFoldDB" id="A0A699QTW8"/>
<reference evidence="1" key="1">
    <citation type="journal article" date="2019" name="Sci. Rep.">
        <title>Draft genome of Tanacetum cinerariifolium, the natural source of mosquito coil.</title>
        <authorList>
            <person name="Yamashiro T."/>
            <person name="Shiraishi A."/>
            <person name="Satake H."/>
            <person name="Nakayama K."/>
        </authorList>
    </citation>
    <scope>NUCLEOTIDE SEQUENCE</scope>
</reference>